<evidence type="ECO:0000259" key="13">
    <source>
        <dbReference type="Pfam" id="PF07715"/>
    </source>
</evidence>
<evidence type="ECO:0000256" key="6">
    <source>
        <dbReference type="ARBA" id="ARBA00023136"/>
    </source>
</evidence>
<dbReference type="RefSeq" id="WP_037426740.1">
    <property type="nucleotide sequence ID" value="NZ_AP025014.1"/>
</dbReference>
<evidence type="ECO:0000256" key="8">
    <source>
        <dbReference type="PROSITE-ProRule" id="PRU01360"/>
    </source>
</evidence>
<keyword evidence="6 8" id="KW-0472">Membrane</keyword>
<keyword evidence="4 8" id="KW-0812">Transmembrane</keyword>
<dbReference type="AlphaFoldDB" id="A0AAE4Q0I2"/>
<dbReference type="PANTHER" id="PTHR47234:SF2">
    <property type="entry name" value="TONB-DEPENDENT RECEPTOR"/>
    <property type="match status" value="1"/>
</dbReference>
<dbReference type="PANTHER" id="PTHR47234">
    <property type="match status" value="1"/>
</dbReference>
<dbReference type="CDD" id="cd01347">
    <property type="entry name" value="ligand_gated_channel"/>
    <property type="match status" value="1"/>
</dbReference>
<evidence type="ECO:0000259" key="12">
    <source>
        <dbReference type="Pfam" id="PF00593"/>
    </source>
</evidence>
<feature type="domain" description="TonB-dependent receptor plug" evidence="13">
    <location>
        <begin position="54"/>
        <end position="167"/>
    </location>
</feature>
<evidence type="ECO:0000256" key="4">
    <source>
        <dbReference type="ARBA" id="ARBA00022692"/>
    </source>
</evidence>
<evidence type="ECO:0000256" key="2">
    <source>
        <dbReference type="ARBA" id="ARBA00022448"/>
    </source>
</evidence>
<organism evidence="14 15">
    <name type="scientific">Shewanella xiamenensis</name>
    <dbReference type="NCBI Taxonomy" id="332186"/>
    <lineage>
        <taxon>Bacteria</taxon>
        <taxon>Pseudomonadati</taxon>
        <taxon>Pseudomonadota</taxon>
        <taxon>Gammaproteobacteria</taxon>
        <taxon>Alteromonadales</taxon>
        <taxon>Shewanellaceae</taxon>
        <taxon>Shewanella</taxon>
    </lineage>
</organism>
<evidence type="ECO:0000256" key="1">
    <source>
        <dbReference type="ARBA" id="ARBA00004571"/>
    </source>
</evidence>
<dbReference type="Pfam" id="PF07715">
    <property type="entry name" value="Plug"/>
    <property type="match status" value="1"/>
</dbReference>
<dbReference type="Gene3D" id="2.170.130.10">
    <property type="entry name" value="TonB-dependent receptor, plug domain"/>
    <property type="match status" value="1"/>
</dbReference>
<dbReference type="Pfam" id="PF00593">
    <property type="entry name" value="TonB_dep_Rec_b-barrel"/>
    <property type="match status" value="1"/>
</dbReference>
<dbReference type="EMBL" id="JASGOQ010000001">
    <property type="protein sequence ID" value="MDV5390695.1"/>
    <property type="molecule type" value="Genomic_DNA"/>
</dbReference>
<dbReference type="InterPro" id="IPR039426">
    <property type="entry name" value="TonB-dep_rcpt-like"/>
</dbReference>
<dbReference type="InterPro" id="IPR012910">
    <property type="entry name" value="Plug_dom"/>
</dbReference>
<dbReference type="GO" id="GO:0009279">
    <property type="term" value="C:cell outer membrane"/>
    <property type="evidence" value="ECO:0007669"/>
    <property type="project" value="UniProtKB-SubCell"/>
</dbReference>
<evidence type="ECO:0000256" key="3">
    <source>
        <dbReference type="ARBA" id="ARBA00022452"/>
    </source>
</evidence>
<proteinExistence type="inferred from homology"/>
<feature type="region of interest" description="Disordered" evidence="10">
    <location>
        <begin position="613"/>
        <end position="643"/>
    </location>
</feature>
<keyword evidence="2 8" id="KW-0813">Transport</keyword>
<dbReference type="InterPro" id="IPR037066">
    <property type="entry name" value="Plug_dom_sf"/>
</dbReference>
<keyword evidence="7 8" id="KW-0998">Cell outer membrane</keyword>
<keyword evidence="5 9" id="KW-0798">TonB box</keyword>
<dbReference type="SUPFAM" id="SSF56935">
    <property type="entry name" value="Porins"/>
    <property type="match status" value="1"/>
</dbReference>
<evidence type="ECO:0000256" key="11">
    <source>
        <dbReference type="SAM" id="SignalP"/>
    </source>
</evidence>
<reference evidence="14" key="1">
    <citation type="submission" date="2023-05" db="EMBL/GenBank/DDBJ databases">
        <title>Colonisation of extended spectrum b-lactamase- and carbapenemase-producing bacteria on hospital surfaces from low- and middle-income countries.</title>
        <authorList>
            <person name="Nieto-Rosado M."/>
            <person name="Sands K."/>
            <person name="Iregbu K."/>
            <person name="Zahra R."/>
            <person name="Mazarati J.B."/>
            <person name="Mehtar S."/>
            <person name="Barnards-Group B."/>
            <person name="Walsh T.R."/>
        </authorList>
    </citation>
    <scope>NUCLEOTIDE SEQUENCE</scope>
    <source>
        <strain evidence="14">PP-E493</strain>
    </source>
</reference>
<evidence type="ECO:0000313" key="14">
    <source>
        <dbReference type="EMBL" id="MDV5390695.1"/>
    </source>
</evidence>
<evidence type="ECO:0000313" key="15">
    <source>
        <dbReference type="Proteomes" id="UP001187859"/>
    </source>
</evidence>
<evidence type="ECO:0000256" key="5">
    <source>
        <dbReference type="ARBA" id="ARBA00023077"/>
    </source>
</evidence>
<dbReference type="PROSITE" id="PS52016">
    <property type="entry name" value="TONB_DEPENDENT_REC_3"/>
    <property type="match status" value="1"/>
</dbReference>
<keyword evidence="3 8" id="KW-1134">Transmembrane beta strand</keyword>
<dbReference type="Proteomes" id="UP001187859">
    <property type="component" value="Unassembled WGS sequence"/>
</dbReference>
<keyword evidence="11" id="KW-0732">Signal</keyword>
<protein>
    <submittedName>
        <fullName evidence="14">TonB-dependent receptor</fullName>
    </submittedName>
</protein>
<comment type="caution">
    <text evidence="14">The sequence shown here is derived from an EMBL/GenBank/DDBJ whole genome shotgun (WGS) entry which is preliminary data.</text>
</comment>
<comment type="similarity">
    <text evidence="8 9">Belongs to the TonB-dependent receptor family.</text>
</comment>
<feature type="compositionally biased region" description="Polar residues" evidence="10">
    <location>
        <begin position="613"/>
        <end position="623"/>
    </location>
</feature>
<dbReference type="InterPro" id="IPR000531">
    <property type="entry name" value="Beta-barrel_TonB"/>
</dbReference>
<evidence type="ECO:0000256" key="7">
    <source>
        <dbReference type="ARBA" id="ARBA00023237"/>
    </source>
</evidence>
<feature type="signal peptide" evidence="11">
    <location>
        <begin position="1"/>
        <end position="31"/>
    </location>
</feature>
<comment type="subcellular location">
    <subcellularLocation>
        <location evidence="1 8">Cell outer membrane</location>
        <topology evidence="1 8">Multi-pass membrane protein</topology>
    </subcellularLocation>
</comment>
<feature type="chain" id="PRO_5042119046" evidence="11">
    <location>
        <begin position="32"/>
        <end position="884"/>
    </location>
</feature>
<gene>
    <name evidence="14" type="ORF">QM089_10615</name>
</gene>
<evidence type="ECO:0000256" key="9">
    <source>
        <dbReference type="RuleBase" id="RU003357"/>
    </source>
</evidence>
<sequence>MRANSTLAKAVRFALIGGATTAALSSMAVYAEEGDNAKVERIEVTGSRIQRTDMESALPVTVLSAEDIAKTGLSDVSAVLAQMPFNTAGSFISDAGSSASNHASSGMRGLGSNRTLTLINGRRIAPSATFGGDATNLNLIPMDAIERIEILRDGASAIYGSDAIGGVINIILKKTFDGLAFDAKFGSPTQGGRDEKSASITFGNTSDKSSSLVIIEHKQFDPLQGGQRPHLTANWDKKYGRSGLYAPEGTYRPVESRPVKGADGTFGTPVYTGLQVPGKDCPADRIVTTKDGSACGFNQFDGTDYLPDQTKDSVFSNMTYRITDELEWFGQAIVMRDKSITSSTALWTPNLYIAADNPLNPTFGTANASEVQAYHRLKGVADRSTEFDSNVVDIVTGLNLELDAGSLSWYVQYSDQIVNIETDSYVFEDKLQEAVDKGLYNPFVEGGNATQATLDTFLHTATRKATSNTTGTGLSWAALAPISLPGGDLGYAVGMEYQKIEYKDSRDAQQAAGNVLGTYGGDSAGDRSYKAAFVELELPVLDHLNVKLASRYDQYSLPDVGQLSSSVNVRYEALDNLVLRASYGQGFRAPSLDDLLGKPATSYDRVTDTTLCQSLPPDQQNGNPACEDNQYLRKSSGNKDLDPEKSAQYSFGAVWNITENIDFVVDYYNIEITDQVSYIGAQTIVDLEAIGGLGAYDPKYIYVKRKADGTIDEIGAGNINMDGVQTSGLDVSFTSNFDLGEIGTFKFAVEGTYALEYTEQASPIAKRYDVLGTKGYPPLRFNTTFSYAIDDFSASLIAKYIDSYDGETPQQQEVGTNKQDFSSFTTWDLTLNYDFDSYGKVTVGARNLFDAMPTVNYSLGYPGYDTDTHNILGRVVFAGYKVKF</sequence>
<dbReference type="Gene3D" id="2.40.170.20">
    <property type="entry name" value="TonB-dependent receptor, beta-barrel domain"/>
    <property type="match status" value="1"/>
</dbReference>
<dbReference type="InterPro" id="IPR036942">
    <property type="entry name" value="Beta-barrel_TonB_sf"/>
</dbReference>
<accession>A0AAE4Q0I2</accession>
<evidence type="ECO:0000256" key="10">
    <source>
        <dbReference type="SAM" id="MobiDB-lite"/>
    </source>
</evidence>
<feature type="domain" description="TonB-dependent receptor-like beta-barrel" evidence="12">
    <location>
        <begin position="358"/>
        <end position="848"/>
    </location>
</feature>
<keyword evidence="14" id="KW-0675">Receptor</keyword>
<name>A0AAE4Q0I2_9GAMM</name>